<dbReference type="GO" id="GO:0007271">
    <property type="term" value="P:synaptic transmission, cholinergic"/>
    <property type="evidence" value="ECO:0007669"/>
    <property type="project" value="TreeGrafter"/>
</dbReference>
<evidence type="ECO:0000256" key="3">
    <source>
        <dbReference type="ARBA" id="ARBA00022692"/>
    </source>
</evidence>
<evidence type="ECO:0000256" key="4">
    <source>
        <dbReference type="ARBA" id="ARBA00022824"/>
    </source>
</evidence>
<evidence type="ECO:0000313" key="10">
    <source>
        <dbReference type="EMBL" id="CAG6764733.1"/>
    </source>
</evidence>
<evidence type="ECO:0000256" key="8">
    <source>
        <dbReference type="SAM" id="Phobius"/>
    </source>
</evidence>
<dbReference type="GO" id="GO:0034394">
    <property type="term" value="P:protein localization to cell surface"/>
    <property type="evidence" value="ECO:0007669"/>
    <property type="project" value="TreeGrafter"/>
</dbReference>
<keyword evidence="3 8" id="KW-0812">Transmembrane</keyword>
<comment type="subcellular location">
    <subcellularLocation>
        <location evidence="1">Endoplasmic reticulum membrane</location>
    </subcellularLocation>
</comment>
<name>A0A8D9AE22_9HEMI</name>
<dbReference type="EMBL" id="HBUF01566483">
    <property type="protein sequence ID" value="CAG6764733.1"/>
    <property type="molecule type" value="Transcribed_RNA"/>
</dbReference>
<dbReference type="InterPro" id="IPR032763">
    <property type="entry name" value="RIC3_N"/>
</dbReference>
<organism evidence="10">
    <name type="scientific">Cacopsylla melanoneura</name>
    <dbReference type="NCBI Taxonomy" id="428564"/>
    <lineage>
        <taxon>Eukaryota</taxon>
        <taxon>Metazoa</taxon>
        <taxon>Ecdysozoa</taxon>
        <taxon>Arthropoda</taxon>
        <taxon>Hexapoda</taxon>
        <taxon>Insecta</taxon>
        <taxon>Pterygota</taxon>
        <taxon>Neoptera</taxon>
        <taxon>Paraneoptera</taxon>
        <taxon>Hemiptera</taxon>
        <taxon>Sternorrhyncha</taxon>
        <taxon>Psylloidea</taxon>
        <taxon>Psyllidae</taxon>
        <taxon>Psyllinae</taxon>
        <taxon>Cacopsylla</taxon>
    </lineage>
</organism>
<reference evidence="10" key="1">
    <citation type="submission" date="2021-05" db="EMBL/GenBank/DDBJ databases">
        <authorList>
            <person name="Alioto T."/>
            <person name="Alioto T."/>
            <person name="Gomez Garrido J."/>
        </authorList>
    </citation>
    <scope>NUCLEOTIDE SEQUENCE</scope>
</reference>
<evidence type="ECO:0000256" key="2">
    <source>
        <dbReference type="ARBA" id="ARBA00008538"/>
    </source>
</evidence>
<protein>
    <recommendedName>
        <fullName evidence="9">Resistance to inhibitors of cholinesterase protein 3 N-terminal domain-containing protein</fullName>
    </recommendedName>
</protein>
<keyword evidence="4" id="KW-0256">Endoplasmic reticulum</keyword>
<evidence type="ECO:0000256" key="6">
    <source>
        <dbReference type="ARBA" id="ARBA00023136"/>
    </source>
</evidence>
<keyword evidence="6 8" id="KW-0472">Membrane</keyword>
<feature type="region of interest" description="Disordered" evidence="7">
    <location>
        <begin position="82"/>
        <end position="115"/>
    </location>
</feature>
<evidence type="ECO:0000256" key="7">
    <source>
        <dbReference type="SAM" id="MobiDB-lite"/>
    </source>
</evidence>
<feature type="transmembrane region" description="Helical" evidence="8">
    <location>
        <begin position="12"/>
        <end position="31"/>
    </location>
</feature>
<evidence type="ECO:0000259" key="9">
    <source>
        <dbReference type="Pfam" id="PF15361"/>
    </source>
</evidence>
<dbReference type="PANTHER" id="PTHR21723:SF3">
    <property type="entry name" value="PROTEIN RIC-3"/>
    <property type="match status" value="1"/>
</dbReference>
<sequence>MATSELSRGKTIFVLTVVAGCFAVLWPKIFYPMFFGSPQFQTNVEKAHAQMRQERPPHMRPEMLHPALRENGRAIPHEHIVPRVEPDPVPRPVKQPGGPKPGMGRPAFGGGGPHAAKQGGGGIMNLLMPMYTISIVAFFIYTMLRIWDPMVMFVKLVLQFVSNSSNNARDGRNASSTDYYSSSTTELRSTSYYQEEYCAPGNGAGKKQLPEPDAKPAAPAKEQEKPGSNLGCAPSGG</sequence>
<comment type="similarity">
    <text evidence="2">Belongs to the ric-3 family.</text>
</comment>
<keyword evidence="5 8" id="KW-1133">Transmembrane helix</keyword>
<dbReference type="InterPro" id="IPR026160">
    <property type="entry name" value="Ric3"/>
</dbReference>
<evidence type="ECO:0000256" key="1">
    <source>
        <dbReference type="ARBA" id="ARBA00004586"/>
    </source>
</evidence>
<feature type="region of interest" description="Disordered" evidence="7">
    <location>
        <begin position="198"/>
        <end position="237"/>
    </location>
</feature>
<feature type="transmembrane region" description="Helical" evidence="8">
    <location>
        <begin position="126"/>
        <end position="147"/>
    </location>
</feature>
<feature type="domain" description="Resistance to inhibitors of cholinesterase protein 3 N-terminal" evidence="9">
    <location>
        <begin position="20"/>
        <end position="146"/>
    </location>
</feature>
<proteinExistence type="inferred from homology"/>
<dbReference type="GO" id="GO:0045202">
    <property type="term" value="C:synapse"/>
    <property type="evidence" value="ECO:0007669"/>
    <property type="project" value="GOC"/>
</dbReference>
<accession>A0A8D9AE22</accession>
<dbReference type="PANTHER" id="PTHR21723">
    <property type="entry name" value="RESISTANCE TO INHIBITORS OF CHOLINESTERASE PROTEIN 3 RIC3"/>
    <property type="match status" value="1"/>
</dbReference>
<evidence type="ECO:0000256" key="5">
    <source>
        <dbReference type="ARBA" id="ARBA00022989"/>
    </source>
</evidence>
<dbReference type="AlphaFoldDB" id="A0A8D9AE22"/>
<dbReference type="Pfam" id="PF15361">
    <property type="entry name" value="RIC3"/>
    <property type="match status" value="1"/>
</dbReference>
<dbReference type="GO" id="GO:0043005">
    <property type="term" value="C:neuron projection"/>
    <property type="evidence" value="ECO:0007669"/>
    <property type="project" value="TreeGrafter"/>
</dbReference>
<dbReference type="GO" id="GO:0005789">
    <property type="term" value="C:endoplasmic reticulum membrane"/>
    <property type="evidence" value="ECO:0007669"/>
    <property type="project" value="UniProtKB-SubCell"/>
</dbReference>
<dbReference type="GO" id="GO:0043025">
    <property type="term" value="C:neuronal cell body"/>
    <property type="evidence" value="ECO:0007669"/>
    <property type="project" value="TreeGrafter"/>
</dbReference>